<dbReference type="RefSeq" id="WP_106738876.1">
    <property type="nucleotide sequence ID" value="NZ_CP027657.1"/>
</dbReference>
<evidence type="ECO:0000313" key="3">
    <source>
        <dbReference type="Proteomes" id="UP000238327"/>
    </source>
</evidence>
<name>A0A2R3QR00_ECTME</name>
<keyword evidence="1" id="KW-0812">Transmembrane</keyword>
<dbReference type="PANTHER" id="PTHR38598:SF1">
    <property type="entry name" value="INNER MEMBRANE PROTEIN YJCH"/>
    <property type="match status" value="1"/>
</dbReference>
<evidence type="ECO:0000313" key="2">
    <source>
        <dbReference type="EMBL" id="AVO54130.1"/>
    </source>
</evidence>
<dbReference type="InterPro" id="IPR007436">
    <property type="entry name" value="DUF485"/>
</dbReference>
<evidence type="ECO:0000256" key="1">
    <source>
        <dbReference type="SAM" id="Phobius"/>
    </source>
</evidence>
<keyword evidence="1" id="KW-0472">Membrane</keyword>
<dbReference type="PANTHER" id="PTHR38598">
    <property type="entry name" value="INNER MEMBRANE PROTEIN YJCH"/>
    <property type="match status" value="1"/>
</dbReference>
<dbReference type="Proteomes" id="UP000238327">
    <property type="component" value="Chromosome"/>
</dbReference>
<proteinExistence type="predicted"/>
<dbReference type="OrthoDB" id="5297034at2"/>
<accession>A0A2R3QR00</accession>
<dbReference type="InterPro" id="IPR052959">
    <property type="entry name" value="Inner_membrane_assoc"/>
</dbReference>
<protein>
    <submittedName>
        <fullName evidence="2">DUF485 domain-containing protein</fullName>
    </submittedName>
</protein>
<feature type="transmembrane region" description="Helical" evidence="1">
    <location>
        <begin position="69"/>
        <end position="89"/>
    </location>
</feature>
<keyword evidence="1" id="KW-1133">Transmembrane helix</keyword>
<feature type="transmembrane region" description="Helical" evidence="1">
    <location>
        <begin position="31"/>
        <end position="57"/>
    </location>
</feature>
<reference evidence="2 3" key="1">
    <citation type="submission" date="2018-03" db="EMBL/GenBank/DDBJ databases">
        <title>Complete genome sequence and methylome analysis of Pseudomonas mendocina NEB 698.</title>
        <authorList>
            <person name="Morgan R.D."/>
        </authorList>
    </citation>
    <scope>NUCLEOTIDE SEQUENCE [LARGE SCALE GENOMIC DNA]</scope>
    <source>
        <strain evidence="2 3">NEB698</strain>
    </source>
</reference>
<dbReference type="EMBL" id="CP027657">
    <property type="protein sequence ID" value="AVO54130.1"/>
    <property type="molecule type" value="Genomic_DNA"/>
</dbReference>
<dbReference type="GO" id="GO:0005886">
    <property type="term" value="C:plasma membrane"/>
    <property type="evidence" value="ECO:0007669"/>
    <property type="project" value="TreeGrafter"/>
</dbReference>
<gene>
    <name evidence="2" type="ORF">C7A17_15590</name>
</gene>
<dbReference type="Pfam" id="PF04341">
    <property type="entry name" value="DUF485"/>
    <property type="match status" value="1"/>
</dbReference>
<dbReference type="AlphaFoldDB" id="A0A2R3QR00"/>
<organism evidence="2 3">
    <name type="scientific">Ectopseudomonas mendocina</name>
    <name type="common">Pseudomonas mendocina</name>
    <dbReference type="NCBI Taxonomy" id="300"/>
    <lineage>
        <taxon>Bacteria</taxon>
        <taxon>Pseudomonadati</taxon>
        <taxon>Pseudomonadota</taxon>
        <taxon>Gammaproteobacteria</taxon>
        <taxon>Pseudomonadales</taxon>
        <taxon>Pseudomonadaceae</taxon>
        <taxon>Ectopseudomonas</taxon>
    </lineage>
</organism>
<sequence>MSQPETIHTLRYARIRNHPKFQELARSRARLAWTLTALVLGGYYLFMLVVAFFPQWLHAPLETGSQLTVGIPAAAAVIVLSWLLTGWYVRVANTRFDALSAELLEELQ</sequence>